<dbReference type="EMBL" id="JAHWXN010000001">
    <property type="protein sequence ID" value="MCK2034604.1"/>
    <property type="molecule type" value="Genomic_DNA"/>
</dbReference>
<organism evidence="10 11">
    <name type="scientific">Microbacterium croceum</name>
    <dbReference type="NCBI Taxonomy" id="2851645"/>
    <lineage>
        <taxon>Bacteria</taxon>
        <taxon>Bacillati</taxon>
        <taxon>Actinomycetota</taxon>
        <taxon>Actinomycetes</taxon>
        <taxon>Micrococcales</taxon>
        <taxon>Microbacteriaceae</taxon>
        <taxon>Microbacterium</taxon>
    </lineage>
</organism>
<dbReference type="InterPro" id="IPR029058">
    <property type="entry name" value="AB_hydrolase_fold"/>
</dbReference>
<dbReference type="SUPFAM" id="SSF53474">
    <property type="entry name" value="alpha/beta-Hydrolases"/>
    <property type="match status" value="2"/>
</dbReference>
<sequence>MMRTRTSASPRGGRSRWVALLAATAVGAGSLLAAQPAAAADTPADPWISQPADGLYRFTVPDSVVRSQVGSAPASLAVEGNFGPGHSWSQLNLGLSGGSWTATIGPLEPGQYSFQYKATIAGTEQLVTFRNPATEQPVTAKPSYNTFFVGGASAAWQADVPAGGELHTLTYDSATAGEERSAQVWTPPSYDANRADEYPVLYLLQDAGQAYSEWTELGRAAQILDNLAVEGAMEPMVVVMGDGNSTDVRSEVLDGLLPAAREEFHISDDAADQAIAGIGRGASQALNLMVTDPGEFSKVGSFSGNLVSSISAAKATQINEGTDLIRLYVGNTTDRSYNQNVALTAKLDAAGVEYEFDGVNPSYGGIWETWRESLHDFASRLFHDVDDPGMSEGHRALNGAHSLPATGTTPTPWVDEHGVVTFETGTEFSAAKNVTIWANWAPAGNWLRIPMEKVGDRWRLTLGPLEGGSYYYKFVVDRVDHKDAGNPTVVTSESKWSTFFVAGSGVRGEFTGDVAPELRGAVETMDYPTLAGAQDRSAYVWTPPGYDPDREEPYPVFFLQHGGGQTWSDWIQVGRAAQILDNHYAKGTIRPMVVVMANGNGVDYPKEILQNIVPATEAAYNVSSDPAQRALAGLSMGSGHALSTLYAHPGEFAYIGAFSAFSAPPASADVDAINAGTKLLAVYTGDIQDFTYQNTMSLISALEARGITHEFHAPIPGPHSWDVWQKALIDFAPKLFAADTASGIPVTAAIAEGENGVLAMTVAEFGAGIALSAPQNVGDRLRFTGELPEVAVTDSRTAQQAGLGGWTVAAQAQPFTSGGQTIQADHLGWVPKVLTPRAGLAAGDALATALDGGSGLSTAGELASASTEGRFGSAKLGAGLQLEVPVDTQPGSYSSVLSISLFPVD</sequence>
<evidence type="ECO:0000256" key="6">
    <source>
        <dbReference type="ARBA" id="ARBA00023315"/>
    </source>
</evidence>
<proteinExistence type="inferred from homology"/>
<evidence type="ECO:0000256" key="7">
    <source>
        <dbReference type="ARBA" id="ARBA00032572"/>
    </source>
</evidence>
<dbReference type="PANTHER" id="PTHR48098">
    <property type="entry name" value="ENTEROCHELIN ESTERASE-RELATED"/>
    <property type="match status" value="1"/>
</dbReference>
<dbReference type="InterPro" id="IPR000801">
    <property type="entry name" value="Esterase-like"/>
</dbReference>
<dbReference type="CDD" id="cd02859">
    <property type="entry name" value="E_set_AMPKbeta_like_N"/>
    <property type="match status" value="1"/>
</dbReference>
<dbReference type="Gene3D" id="2.60.40.10">
    <property type="entry name" value="Immunoglobulins"/>
    <property type="match status" value="1"/>
</dbReference>
<dbReference type="Pfam" id="PF00756">
    <property type="entry name" value="Esterase"/>
    <property type="match status" value="2"/>
</dbReference>
<evidence type="ECO:0000256" key="4">
    <source>
        <dbReference type="ARBA" id="ARBA00013244"/>
    </source>
</evidence>
<gene>
    <name evidence="10" type="ORF">KZC51_00520</name>
</gene>
<dbReference type="PANTHER" id="PTHR48098:SF1">
    <property type="entry name" value="DIACYLGLYCEROL ACYLTRANSFERASE_MYCOLYLTRANSFERASE AG85A"/>
    <property type="match status" value="1"/>
</dbReference>
<comment type="catalytic activity">
    <reaction evidence="1">
        <text>2 alpha,alpha'-trehalose 6-mycolate = alpha,alpha'-trehalose 6,6'-bismycolate + alpha,alpha-trehalose</text>
        <dbReference type="Rhea" id="RHEA:23472"/>
        <dbReference type="ChEBI" id="CHEBI:16551"/>
        <dbReference type="ChEBI" id="CHEBI:18195"/>
        <dbReference type="ChEBI" id="CHEBI:18234"/>
        <dbReference type="EC" id="2.3.1.122"/>
    </reaction>
</comment>
<feature type="signal peptide" evidence="9">
    <location>
        <begin position="1"/>
        <end position="39"/>
    </location>
</feature>
<evidence type="ECO:0000256" key="9">
    <source>
        <dbReference type="SAM" id="SignalP"/>
    </source>
</evidence>
<dbReference type="InterPro" id="IPR006311">
    <property type="entry name" value="TAT_signal"/>
</dbReference>
<dbReference type="InterPro" id="IPR013783">
    <property type="entry name" value="Ig-like_fold"/>
</dbReference>
<dbReference type="EC" id="2.3.1.122" evidence="3"/>
<dbReference type="PROSITE" id="PS51318">
    <property type="entry name" value="TAT"/>
    <property type="match status" value="1"/>
</dbReference>
<evidence type="ECO:0000313" key="10">
    <source>
        <dbReference type="EMBL" id="MCK2034604.1"/>
    </source>
</evidence>
<evidence type="ECO:0000256" key="1">
    <source>
        <dbReference type="ARBA" id="ARBA00000697"/>
    </source>
</evidence>
<feature type="chain" id="PRO_5047332116" description="Acyl-CoA:diacylglycerol acyltransferase" evidence="9">
    <location>
        <begin position="40"/>
        <end position="905"/>
    </location>
</feature>
<dbReference type="SUPFAM" id="SSF81296">
    <property type="entry name" value="E set domains"/>
    <property type="match status" value="1"/>
</dbReference>
<evidence type="ECO:0000256" key="2">
    <source>
        <dbReference type="ARBA" id="ARBA00005874"/>
    </source>
</evidence>
<dbReference type="InterPro" id="IPR014756">
    <property type="entry name" value="Ig_E-set"/>
</dbReference>
<keyword evidence="6" id="KW-0012">Acyltransferase</keyword>
<keyword evidence="11" id="KW-1185">Reference proteome</keyword>
<comment type="caution">
    <text evidence="10">The sequence shown here is derived from an EMBL/GenBank/DDBJ whole genome shotgun (WGS) entry which is preliminary data.</text>
</comment>
<protein>
    <recommendedName>
        <fullName evidence="7">Acyl-CoA:diacylglycerol acyltransferase</fullName>
        <ecNumber evidence="3">2.3.1.122</ecNumber>
        <ecNumber evidence="4">2.3.1.20</ecNumber>
    </recommendedName>
</protein>
<reference evidence="10 11" key="1">
    <citation type="submission" date="2021-06" db="EMBL/GenBank/DDBJ databases">
        <title>Genome-based taxonomic framework of Microbacterium strains isolated from marine environment, the description of four new species and reclassification of four preexisting species.</title>
        <authorList>
            <person name="Lee S.D."/>
            <person name="Kim S.-M."/>
            <person name="Byeon Y.-S."/>
            <person name="Yang H.L."/>
            <person name="Kim I.S."/>
        </authorList>
    </citation>
    <scope>NUCLEOTIDE SEQUENCE [LARGE SCALE GENOMIC DNA]</scope>
    <source>
        <strain evidence="10 11">SSW1-49</strain>
    </source>
</reference>
<dbReference type="Gene3D" id="3.40.50.1820">
    <property type="entry name" value="alpha/beta hydrolase"/>
    <property type="match status" value="2"/>
</dbReference>
<evidence type="ECO:0000256" key="8">
    <source>
        <dbReference type="ARBA" id="ARBA00048109"/>
    </source>
</evidence>
<comment type="similarity">
    <text evidence="2">Belongs to the mycobacterial A85 antigen family.</text>
</comment>
<evidence type="ECO:0000313" key="11">
    <source>
        <dbReference type="Proteomes" id="UP001300096"/>
    </source>
</evidence>
<dbReference type="EC" id="2.3.1.20" evidence="4"/>
<evidence type="ECO:0000256" key="5">
    <source>
        <dbReference type="ARBA" id="ARBA00022679"/>
    </source>
</evidence>
<comment type="catalytic activity">
    <reaction evidence="8">
        <text>an acyl-CoA + a 1,2-diacyl-sn-glycerol = a triacyl-sn-glycerol + CoA</text>
        <dbReference type="Rhea" id="RHEA:10868"/>
        <dbReference type="ChEBI" id="CHEBI:17815"/>
        <dbReference type="ChEBI" id="CHEBI:57287"/>
        <dbReference type="ChEBI" id="CHEBI:58342"/>
        <dbReference type="ChEBI" id="CHEBI:64615"/>
        <dbReference type="EC" id="2.3.1.20"/>
    </reaction>
</comment>
<evidence type="ECO:0000256" key="3">
    <source>
        <dbReference type="ARBA" id="ARBA00012820"/>
    </source>
</evidence>
<dbReference type="InterPro" id="IPR050583">
    <property type="entry name" value="Mycobacterial_A85_antigen"/>
</dbReference>
<dbReference type="Proteomes" id="UP001300096">
    <property type="component" value="Unassembled WGS sequence"/>
</dbReference>
<keyword evidence="9" id="KW-0732">Signal</keyword>
<name>A0ABT0FA85_9MICO</name>
<keyword evidence="5" id="KW-0808">Transferase</keyword>
<accession>A0ABT0FA85</accession>